<dbReference type="EMBL" id="JANKHO010002886">
    <property type="protein sequence ID" value="KAJ3487860.1"/>
    <property type="molecule type" value="Genomic_DNA"/>
</dbReference>
<dbReference type="PROSITE" id="PS51133">
    <property type="entry name" value="ZF_TFIIS_2"/>
    <property type="match status" value="1"/>
</dbReference>
<reference evidence="8" key="1">
    <citation type="submission" date="2022-07" db="EMBL/GenBank/DDBJ databases">
        <title>Genome Sequence of Agrocybe chaxingu.</title>
        <authorList>
            <person name="Buettner E."/>
        </authorList>
    </citation>
    <scope>NUCLEOTIDE SEQUENCE</scope>
    <source>
        <strain evidence="8">MP-N11</strain>
    </source>
</reference>
<protein>
    <recommendedName>
        <fullName evidence="7">TFIIS-type domain-containing protein</fullName>
    </recommendedName>
</protein>
<dbReference type="GO" id="GO:0000977">
    <property type="term" value="F:RNA polymerase II transcription regulatory region sequence-specific DNA binding"/>
    <property type="evidence" value="ECO:0007669"/>
    <property type="project" value="TreeGrafter"/>
</dbReference>
<dbReference type="GO" id="GO:0001139">
    <property type="term" value="F:RNA polymerase II complex recruiting activity"/>
    <property type="evidence" value="ECO:0007669"/>
    <property type="project" value="TreeGrafter"/>
</dbReference>
<dbReference type="GO" id="GO:0031564">
    <property type="term" value="P:transcription antitermination"/>
    <property type="evidence" value="ECO:0007669"/>
    <property type="project" value="TreeGrafter"/>
</dbReference>
<dbReference type="Pfam" id="PF01096">
    <property type="entry name" value="Zn_ribbon_TFIIS"/>
    <property type="match status" value="1"/>
</dbReference>
<dbReference type="PANTHER" id="PTHR11477:SF0">
    <property type="entry name" value="IP08861P-RELATED"/>
    <property type="match status" value="1"/>
</dbReference>
<comment type="caution">
    <text evidence="8">The sequence shown here is derived from an EMBL/GenBank/DDBJ whole genome shotgun (WGS) entry which is preliminary data.</text>
</comment>
<dbReference type="GO" id="GO:0031440">
    <property type="term" value="P:regulation of mRNA 3'-end processing"/>
    <property type="evidence" value="ECO:0007669"/>
    <property type="project" value="TreeGrafter"/>
</dbReference>
<organism evidence="8 9">
    <name type="scientific">Agrocybe chaxingu</name>
    <dbReference type="NCBI Taxonomy" id="84603"/>
    <lineage>
        <taxon>Eukaryota</taxon>
        <taxon>Fungi</taxon>
        <taxon>Dikarya</taxon>
        <taxon>Basidiomycota</taxon>
        <taxon>Agaricomycotina</taxon>
        <taxon>Agaricomycetes</taxon>
        <taxon>Agaricomycetidae</taxon>
        <taxon>Agaricales</taxon>
        <taxon>Agaricineae</taxon>
        <taxon>Strophariaceae</taxon>
        <taxon>Agrocybe</taxon>
    </lineage>
</organism>
<evidence type="ECO:0000313" key="9">
    <source>
        <dbReference type="Proteomes" id="UP001148786"/>
    </source>
</evidence>
<evidence type="ECO:0000256" key="1">
    <source>
        <dbReference type="ARBA" id="ARBA00022723"/>
    </source>
</evidence>
<feature type="domain" description="TFIIS-type" evidence="7">
    <location>
        <begin position="32"/>
        <end position="86"/>
    </location>
</feature>
<evidence type="ECO:0000256" key="6">
    <source>
        <dbReference type="SAM" id="MobiDB-lite"/>
    </source>
</evidence>
<sequence length="109" mass="11964">MASEEGKAADKKIQEENFHKSLSASEKQAETDAFQCSRCKQRKCTYRQQQTRSADEPMTTFVTCTVEVLINASVALPKLPILHAPISSMFPTSLPATAQPSSYQHTASA</sequence>
<evidence type="ECO:0000256" key="2">
    <source>
        <dbReference type="ARBA" id="ARBA00022771"/>
    </source>
</evidence>
<keyword evidence="2 5" id="KW-0863">Zinc-finger</keyword>
<evidence type="ECO:0000256" key="4">
    <source>
        <dbReference type="ARBA" id="ARBA00023242"/>
    </source>
</evidence>
<dbReference type="Gene3D" id="2.20.25.10">
    <property type="match status" value="1"/>
</dbReference>
<dbReference type="SUPFAM" id="SSF57783">
    <property type="entry name" value="Zinc beta-ribbon"/>
    <property type="match status" value="1"/>
</dbReference>
<name>A0A9W8JNA8_9AGAR</name>
<keyword evidence="4" id="KW-0539">Nucleus</keyword>
<gene>
    <name evidence="8" type="ORF">NLJ89_g11672</name>
</gene>
<dbReference type="GO" id="GO:0005634">
    <property type="term" value="C:nucleus"/>
    <property type="evidence" value="ECO:0007669"/>
    <property type="project" value="TreeGrafter"/>
</dbReference>
<evidence type="ECO:0000259" key="7">
    <source>
        <dbReference type="PROSITE" id="PS51133"/>
    </source>
</evidence>
<dbReference type="InterPro" id="IPR001222">
    <property type="entry name" value="Znf_TFIIS"/>
</dbReference>
<dbReference type="OrthoDB" id="44867at2759"/>
<dbReference type="SMART" id="SM00440">
    <property type="entry name" value="ZnF_C2C2"/>
    <property type="match status" value="1"/>
</dbReference>
<keyword evidence="3" id="KW-0862">Zinc</keyword>
<keyword evidence="1" id="KW-0479">Metal-binding</keyword>
<dbReference type="GO" id="GO:0006368">
    <property type="term" value="P:transcription elongation by RNA polymerase II"/>
    <property type="evidence" value="ECO:0007669"/>
    <property type="project" value="TreeGrafter"/>
</dbReference>
<dbReference type="GO" id="GO:0008270">
    <property type="term" value="F:zinc ion binding"/>
    <property type="evidence" value="ECO:0007669"/>
    <property type="project" value="UniProtKB-KW"/>
</dbReference>
<evidence type="ECO:0000313" key="8">
    <source>
        <dbReference type="EMBL" id="KAJ3487860.1"/>
    </source>
</evidence>
<dbReference type="PANTHER" id="PTHR11477">
    <property type="entry name" value="TRANSCRIPTION FACTOR S-II ZINC FINGER DOMAIN-CONTAINING PROTEIN"/>
    <property type="match status" value="1"/>
</dbReference>
<evidence type="ECO:0000256" key="3">
    <source>
        <dbReference type="ARBA" id="ARBA00022833"/>
    </source>
</evidence>
<proteinExistence type="predicted"/>
<dbReference type="Proteomes" id="UP001148786">
    <property type="component" value="Unassembled WGS sequence"/>
</dbReference>
<dbReference type="CDD" id="cd13749">
    <property type="entry name" value="Zn-ribbon_TFIIS"/>
    <property type="match status" value="1"/>
</dbReference>
<feature type="compositionally biased region" description="Basic and acidic residues" evidence="6">
    <location>
        <begin position="1"/>
        <end position="19"/>
    </location>
</feature>
<keyword evidence="9" id="KW-1185">Reference proteome</keyword>
<feature type="region of interest" description="Disordered" evidence="6">
    <location>
        <begin position="1"/>
        <end position="34"/>
    </location>
</feature>
<dbReference type="AlphaFoldDB" id="A0A9W8JNA8"/>
<dbReference type="GO" id="GO:0006362">
    <property type="term" value="P:transcription elongation by RNA polymerase I"/>
    <property type="evidence" value="ECO:0007669"/>
    <property type="project" value="TreeGrafter"/>
</dbReference>
<accession>A0A9W8JNA8</accession>
<evidence type="ECO:0000256" key="5">
    <source>
        <dbReference type="PROSITE-ProRule" id="PRU00472"/>
    </source>
</evidence>